<evidence type="ECO:0000313" key="8">
    <source>
        <dbReference type="EMBL" id="CAD8727431.1"/>
    </source>
</evidence>
<evidence type="ECO:0000256" key="4">
    <source>
        <dbReference type="ARBA" id="ARBA00023136"/>
    </source>
</evidence>
<keyword evidence="1" id="KW-0602">Photosynthesis</keyword>
<gene>
    <name evidence="7" type="ORF">OMED0936_LOCUS338</name>
    <name evidence="8" type="ORF">OMED0936_LOCUS339</name>
</gene>
<reference evidence="8" key="1">
    <citation type="submission" date="2021-01" db="EMBL/GenBank/DDBJ databases">
        <authorList>
            <person name="Corre E."/>
            <person name="Pelletier E."/>
            <person name="Niang G."/>
            <person name="Scheremetjew M."/>
            <person name="Finn R."/>
            <person name="Kale V."/>
            <person name="Holt S."/>
            <person name="Cochrane G."/>
            <person name="Meng A."/>
            <person name="Brown T."/>
            <person name="Cohen L."/>
        </authorList>
    </citation>
    <scope>NUCLEOTIDE SEQUENCE</scope>
    <source>
        <strain evidence="8">Clade-D-RCC2573</strain>
    </source>
</reference>
<keyword evidence="5" id="KW-0604">Photosystem II</keyword>
<dbReference type="AlphaFoldDB" id="A0A6T5SXY2"/>
<evidence type="ECO:0000313" key="7">
    <source>
        <dbReference type="EMBL" id="CAD8727430.1"/>
    </source>
</evidence>
<keyword evidence="2 6" id="KW-0812">Transmembrane</keyword>
<dbReference type="Pfam" id="PF06596">
    <property type="entry name" value="PsbX"/>
    <property type="match status" value="1"/>
</dbReference>
<dbReference type="EMBL" id="HBFF01000433">
    <property type="protein sequence ID" value="CAD8727431.1"/>
    <property type="molecule type" value="Transcribed_RNA"/>
</dbReference>
<feature type="transmembrane region" description="Helical" evidence="6">
    <location>
        <begin position="112"/>
        <end position="135"/>
    </location>
</feature>
<keyword evidence="3 6" id="KW-1133">Transmembrane helix</keyword>
<name>A0A6T5SXY2_9CHLO</name>
<organism evidence="8">
    <name type="scientific">Ostreococcus mediterraneus</name>
    <dbReference type="NCBI Taxonomy" id="1486918"/>
    <lineage>
        <taxon>Eukaryota</taxon>
        <taxon>Viridiplantae</taxon>
        <taxon>Chlorophyta</taxon>
        <taxon>Mamiellophyceae</taxon>
        <taxon>Mamiellales</taxon>
        <taxon>Bathycoccaceae</taxon>
        <taxon>Ostreococcus</taxon>
    </lineage>
</organism>
<dbReference type="InterPro" id="IPR009518">
    <property type="entry name" value="PSII_PsbX"/>
</dbReference>
<dbReference type="EMBL" id="HBFF01000432">
    <property type="protein sequence ID" value="CAD8727430.1"/>
    <property type="molecule type" value="Transcribed_RNA"/>
</dbReference>
<dbReference type="PANTHER" id="PTHR34455:SF1">
    <property type="entry name" value="OS07G0673550 PROTEIN"/>
    <property type="match status" value="1"/>
</dbReference>
<evidence type="ECO:0000256" key="6">
    <source>
        <dbReference type="SAM" id="Phobius"/>
    </source>
</evidence>
<evidence type="ECO:0000256" key="3">
    <source>
        <dbReference type="ARBA" id="ARBA00022989"/>
    </source>
</evidence>
<sequence length="141" mass="14727">MKRAEARLLHRHCSSTFAYRGKPQTTTMISLTSQTIRLNQSKFVAGSRSRQGVARIQARAFKAPARAQAGQSDIPSSFQSKVSATATAALITTLSSPLAAEAAITPSLKNTLLSVLAGGVVLGAIAAAVIGVSSFDKVTRK</sequence>
<evidence type="ECO:0008006" key="9">
    <source>
        <dbReference type="Google" id="ProtNLM"/>
    </source>
</evidence>
<dbReference type="GO" id="GO:0015979">
    <property type="term" value="P:photosynthesis"/>
    <property type="evidence" value="ECO:0007669"/>
    <property type="project" value="UniProtKB-KW"/>
</dbReference>
<keyword evidence="4 6" id="KW-0472">Membrane</keyword>
<dbReference type="PANTHER" id="PTHR34455">
    <property type="entry name" value="OS07G0673550 PROTEIN"/>
    <property type="match status" value="1"/>
</dbReference>
<dbReference type="Gene3D" id="1.20.5.510">
    <property type="entry name" value="Single helix bin"/>
    <property type="match status" value="1"/>
</dbReference>
<protein>
    <recommendedName>
        <fullName evidence="9">Photosystem II PsbX</fullName>
    </recommendedName>
</protein>
<accession>A0A6T5SXY2</accession>
<evidence type="ECO:0000256" key="1">
    <source>
        <dbReference type="ARBA" id="ARBA00022531"/>
    </source>
</evidence>
<evidence type="ECO:0000256" key="2">
    <source>
        <dbReference type="ARBA" id="ARBA00022692"/>
    </source>
</evidence>
<dbReference type="GO" id="GO:0009523">
    <property type="term" value="C:photosystem II"/>
    <property type="evidence" value="ECO:0007669"/>
    <property type="project" value="UniProtKB-KW"/>
</dbReference>
<evidence type="ECO:0000256" key="5">
    <source>
        <dbReference type="ARBA" id="ARBA00023276"/>
    </source>
</evidence>
<proteinExistence type="predicted"/>